<dbReference type="STRING" id="857340.A0A086THL0"/>
<feature type="region of interest" description="Disordered" evidence="5">
    <location>
        <begin position="188"/>
        <end position="223"/>
    </location>
</feature>
<dbReference type="HOGENOM" id="CLU_057733_0_0_1"/>
<dbReference type="InterPro" id="IPR051694">
    <property type="entry name" value="Immunoregulatory_rcpt-like"/>
</dbReference>
<evidence type="ECO:0000256" key="2">
    <source>
        <dbReference type="ARBA" id="ARBA00022692"/>
    </source>
</evidence>
<keyword evidence="2 6" id="KW-0812">Transmembrane</keyword>
<feature type="transmembrane region" description="Helical" evidence="6">
    <location>
        <begin position="227"/>
        <end position="251"/>
    </location>
</feature>
<keyword evidence="8" id="KW-1185">Reference proteome</keyword>
<feature type="compositionally biased region" description="Low complexity" evidence="5">
    <location>
        <begin position="191"/>
        <end position="223"/>
    </location>
</feature>
<dbReference type="AlphaFoldDB" id="A0A086THL0"/>
<reference evidence="8" key="1">
    <citation type="journal article" date="2014" name="Genome Announc.">
        <title>Genome sequence and annotation of Acremonium chrysogenum, producer of the beta-lactam antibiotic cephalosporin C.</title>
        <authorList>
            <person name="Terfehr D."/>
            <person name="Dahlmann T.A."/>
            <person name="Specht T."/>
            <person name="Zadra I."/>
            <person name="Kuernsteiner H."/>
            <person name="Kueck U."/>
        </authorList>
    </citation>
    <scope>NUCLEOTIDE SEQUENCE [LARGE SCALE GENOMIC DNA]</scope>
    <source>
        <strain evidence="8">ATCC 11550 / CBS 779.69 / DSM 880 / IAM 14645 / JCM 23072 / IMI 49137</strain>
    </source>
</reference>
<gene>
    <name evidence="7" type="ORF">ACRE_000240</name>
</gene>
<dbReference type="Gene3D" id="2.80.10.50">
    <property type="match status" value="1"/>
</dbReference>
<comment type="subcellular location">
    <subcellularLocation>
        <location evidence="1">Membrane</location>
        <topology evidence="1">Single-pass membrane protein</topology>
    </subcellularLocation>
</comment>
<evidence type="ECO:0008006" key="9">
    <source>
        <dbReference type="Google" id="ProtNLM"/>
    </source>
</evidence>
<evidence type="ECO:0000256" key="6">
    <source>
        <dbReference type="SAM" id="Phobius"/>
    </source>
</evidence>
<name>A0A086THL0_HAPC1</name>
<evidence type="ECO:0000256" key="1">
    <source>
        <dbReference type="ARBA" id="ARBA00004167"/>
    </source>
</evidence>
<organism evidence="7 8">
    <name type="scientific">Hapsidospora chrysogenum (strain ATCC 11550 / CBS 779.69 / DSM 880 / IAM 14645 / JCM 23072 / IMI 49137)</name>
    <name type="common">Acremonium chrysogenum</name>
    <dbReference type="NCBI Taxonomy" id="857340"/>
    <lineage>
        <taxon>Eukaryota</taxon>
        <taxon>Fungi</taxon>
        <taxon>Dikarya</taxon>
        <taxon>Ascomycota</taxon>
        <taxon>Pezizomycotina</taxon>
        <taxon>Sordariomycetes</taxon>
        <taxon>Hypocreomycetidae</taxon>
        <taxon>Hypocreales</taxon>
        <taxon>Bionectriaceae</taxon>
        <taxon>Hapsidospora</taxon>
    </lineage>
</organism>
<dbReference type="GO" id="GO:0016020">
    <property type="term" value="C:membrane"/>
    <property type="evidence" value="ECO:0007669"/>
    <property type="project" value="UniProtKB-SubCell"/>
</dbReference>
<dbReference type="EMBL" id="JPKY01000001">
    <property type="protein sequence ID" value="KFH48842.1"/>
    <property type="molecule type" value="Genomic_DNA"/>
</dbReference>
<dbReference type="InterPro" id="IPR035992">
    <property type="entry name" value="Ricin_B-like_lectins"/>
</dbReference>
<dbReference type="OrthoDB" id="4158815at2759"/>
<dbReference type="SUPFAM" id="SSF50370">
    <property type="entry name" value="Ricin B-like lectins"/>
    <property type="match status" value="1"/>
</dbReference>
<dbReference type="PANTHER" id="PTHR15549:SF26">
    <property type="entry name" value="AXIAL BUDDING PATTERN PROTEIN 2-RELATED"/>
    <property type="match status" value="1"/>
</dbReference>
<evidence type="ECO:0000256" key="5">
    <source>
        <dbReference type="SAM" id="MobiDB-lite"/>
    </source>
</evidence>
<feature type="compositionally biased region" description="Basic and acidic residues" evidence="5">
    <location>
        <begin position="312"/>
        <end position="321"/>
    </location>
</feature>
<feature type="region of interest" description="Disordered" evidence="5">
    <location>
        <begin position="291"/>
        <end position="330"/>
    </location>
</feature>
<comment type="caution">
    <text evidence="7">The sequence shown here is derived from an EMBL/GenBank/DDBJ whole genome shotgun (WGS) entry which is preliminary data.</text>
</comment>
<dbReference type="Proteomes" id="UP000029964">
    <property type="component" value="Unassembled WGS sequence"/>
</dbReference>
<evidence type="ECO:0000313" key="8">
    <source>
        <dbReference type="Proteomes" id="UP000029964"/>
    </source>
</evidence>
<keyword evidence="4 6" id="KW-0472">Membrane</keyword>
<proteinExistence type="predicted"/>
<dbReference type="PANTHER" id="PTHR15549">
    <property type="entry name" value="PAIRED IMMUNOGLOBULIN-LIKE TYPE 2 RECEPTOR"/>
    <property type="match status" value="1"/>
</dbReference>
<sequence>MSKEEIAFKAATDLDPNAWYHVTETRVDDPDFGENQKFGSALIVSNVDTGDLAMAGSDKNDRWQFLPVDTDEHDARYAIRCSTTSIRRQLAVCYREDELADSRTQPCMLPSDGSDAQKWDIANWDDGSGAFRLINVANGTDYWLDCHRGNPLFMNSHIDTTVNRPAQRWIMSSSAAIDDGEFSTTFTNIPTATTDVETTATADPTDSPAEESASAGSSSSGSSSLTAGAAAGVGIGAALAVIGLAAAIFLFMRRRRRRRNDVAAGAELSAGSPSAVSAGLCSAQDKVGGYSELHKQQQWSHPAAAPPQELSGESKHHHELDGYQGLGRQR</sequence>
<keyword evidence="3 6" id="KW-1133">Transmembrane helix</keyword>
<evidence type="ECO:0000256" key="3">
    <source>
        <dbReference type="ARBA" id="ARBA00022989"/>
    </source>
</evidence>
<accession>A0A086THL0</accession>
<evidence type="ECO:0000256" key="4">
    <source>
        <dbReference type="ARBA" id="ARBA00023136"/>
    </source>
</evidence>
<protein>
    <recommendedName>
        <fullName evidence="9">Ricin B lectin domain-containing protein</fullName>
    </recommendedName>
</protein>
<dbReference type="GO" id="GO:0071944">
    <property type="term" value="C:cell periphery"/>
    <property type="evidence" value="ECO:0007669"/>
    <property type="project" value="UniProtKB-ARBA"/>
</dbReference>
<evidence type="ECO:0000313" key="7">
    <source>
        <dbReference type="EMBL" id="KFH48842.1"/>
    </source>
</evidence>